<evidence type="ECO:0000256" key="4">
    <source>
        <dbReference type="ARBA" id="ARBA00023002"/>
    </source>
</evidence>
<organism evidence="8 9">
    <name type="scientific">Mortierella alpina</name>
    <name type="common">Oleaginous fungus</name>
    <name type="synonym">Mortierella renispora</name>
    <dbReference type="NCBI Taxonomy" id="64518"/>
    <lineage>
        <taxon>Eukaryota</taxon>
        <taxon>Fungi</taxon>
        <taxon>Fungi incertae sedis</taxon>
        <taxon>Mucoromycota</taxon>
        <taxon>Mortierellomycotina</taxon>
        <taxon>Mortierellomycetes</taxon>
        <taxon>Mortierellales</taxon>
        <taxon>Mortierellaceae</taxon>
        <taxon>Mortierella</taxon>
    </lineage>
</organism>
<keyword evidence="2" id="KW-0285">Flavoprotein</keyword>
<feature type="transmembrane region" description="Helical" evidence="6">
    <location>
        <begin position="39"/>
        <end position="59"/>
    </location>
</feature>
<keyword evidence="6" id="KW-0812">Transmembrane</keyword>
<feature type="transmembrane region" description="Helical" evidence="6">
    <location>
        <begin position="305"/>
        <end position="325"/>
    </location>
</feature>
<evidence type="ECO:0000256" key="1">
    <source>
        <dbReference type="ARBA" id="ARBA00007992"/>
    </source>
</evidence>
<comment type="caution">
    <text evidence="8">The sequence shown here is derived from an EMBL/GenBank/DDBJ whole genome shotgun (WGS) entry which is preliminary data.</text>
</comment>
<evidence type="ECO:0000256" key="3">
    <source>
        <dbReference type="ARBA" id="ARBA00022827"/>
    </source>
</evidence>
<dbReference type="Pfam" id="PF01494">
    <property type="entry name" value="FAD_binding_3"/>
    <property type="match status" value="1"/>
</dbReference>
<evidence type="ECO:0000259" key="7">
    <source>
        <dbReference type="Pfam" id="PF01494"/>
    </source>
</evidence>
<evidence type="ECO:0000256" key="5">
    <source>
        <dbReference type="ARBA" id="ARBA00023033"/>
    </source>
</evidence>
<keyword evidence="4" id="KW-0560">Oxidoreductase</keyword>
<feature type="transmembrane region" description="Helical" evidence="6">
    <location>
        <begin position="337"/>
        <end position="355"/>
    </location>
</feature>
<proteinExistence type="inferred from homology"/>
<dbReference type="GO" id="GO:0071949">
    <property type="term" value="F:FAD binding"/>
    <property type="evidence" value="ECO:0007669"/>
    <property type="project" value="InterPro"/>
</dbReference>
<dbReference type="PANTHER" id="PTHR13789">
    <property type="entry name" value="MONOOXYGENASE"/>
    <property type="match status" value="1"/>
</dbReference>
<evidence type="ECO:0000313" key="8">
    <source>
        <dbReference type="EMBL" id="KAG9323926.1"/>
    </source>
</evidence>
<dbReference type="AlphaFoldDB" id="A0A9P8A756"/>
<evidence type="ECO:0000313" key="9">
    <source>
        <dbReference type="Proteomes" id="UP000717515"/>
    </source>
</evidence>
<name>A0A9P8A756_MORAP</name>
<feature type="transmembrane region" description="Helical" evidence="6">
    <location>
        <begin position="162"/>
        <end position="184"/>
    </location>
</feature>
<feature type="non-terminal residue" evidence="8">
    <location>
        <position position="1"/>
    </location>
</feature>
<accession>A0A9P8A756</accession>
<dbReference type="Gene3D" id="3.50.50.60">
    <property type="entry name" value="FAD/NAD(P)-binding domain"/>
    <property type="match status" value="1"/>
</dbReference>
<reference evidence="8" key="1">
    <citation type="submission" date="2021-07" db="EMBL/GenBank/DDBJ databases">
        <title>Draft genome of Mortierella alpina, strain LL118, isolated from an aspen leaf litter sample.</title>
        <authorList>
            <person name="Yang S."/>
            <person name="Vinatzer B.A."/>
        </authorList>
    </citation>
    <scope>NUCLEOTIDE SEQUENCE</scope>
    <source>
        <strain evidence="8">LL118</strain>
    </source>
</reference>
<dbReference type="InterPro" id="IPR002938">
    <property type="entry name" value="FAD-bd"/>
</dbReference>
<dbReference type="PANTHER" id="PTHR13789:SF309">
    <property type="entry name" value="PUTATIVE (AFU_ORTHOLOGUE AFUA_6G14510)-RELATED"/>
    <property type="match status" value="1"/>
</dbReference>
<keyword evidence="5" id="KW-0503">Monooxygenase</keyword>
<evidence type="ECO:0000256" key="6">
    <source>
        <dbReference type="SAM" id="Phobius"/>
    </source>
</evidence>
<comment type="similarity">
    <text evidence="1">Belongs to the paxM FAD-dependent monooxygenase family.</text>
</comment>
<dbReference type="SUPFAM" id="SSF51905">
    <property type="entry name" value="FAD/NAD(P)-binding domain"/>
    <property type="match status" value="1"/>
</dbReference>
<keyword evidence="3" id="KW-0274">FAD</keyword>
<protein>
    <recommendedName>
        <fullName evidence="7">FAD-binding domain-containing protein</fullName>
    </recommendedName>
</protein>
<dbReference type="EMBL" id="JAIFTL010000083">
    <property type="protein sequence ID" value="KAG9323926.1"/>
    <property type="molecule type" value="Genomic_DNA"/>
</dbReference>
<dbReference type="GO" id="GO:0004497">
    <property type="term" value="F:monooxygenase activity"/>
    <property type="evidence" value="ECO:0007669"/>
    <property type="project" value="UniProtKB-KW"/>
</dbReference>
<feature type="transmembrane region" description="Helical" evidence="6">
    <location>
        <begin position="74"/>
        <end position="93"/>
    </location>
</feature>
<feature type="domain" description="FAD-binding" evidence="7">
    <location>
        <begin position="338"/>
        <end position="400"/>
    </location>
</feature>
<keyword evidence="6" id="KW-1133">Transmembrane helix</keyword>
<dbReference type="InterPro" id="IPR050493">
    <property type="entry name" value="FAD-dep_Monooxygenase_BioMet"/>
</dbReference>
<sequence length="462" mass="51470">ALFGVWLMIYRNEGFNKKILTGLFSMAGYDIRPKPMSCMVFFLVIAFLSKVPANLIIMLDWQPNHLFIRVAVEQLFWLFAGWGFESFLIGIICHMPVTKHKGNWAVYEPESFHGCEHQRPIHVLMLSPKLRIVFLVLVLLYPAILCTGLAIAAAVLYDSGHYHLSMIMTTMSHLAWALGVYSLVLKCLYYGVKCTVLLRANIIVSEAAVQAPRLAFGVGDPKSPARYLLMMLQITFYGGAVVFLIAGLAPMSFAIFRNVVLGASTGFWPHTFAVLWTCTLEFIGFIAMALFTVQAVRSRRERRKILNCTPSLIPPSHLIVPSSAFHPHPPSVMSTPLHVLIVGAGIGGLLTAILLERAGISYHVFDRSKEVKTLGAGMTVNANILPIFEQLACHKSLMERFARHVFANYIPRSVLLRNFAKSVAYRPLAAFLPPVENRGSAFVEPQQPSKRYLKEHGQTIAA</sequence>
<keyword evidence="6" id="KW-0472">Membrane</keyword>
<dbReference type="InterPro" id="IPR036188">
    <property type="entry name" value="FAD/NAD-bd_sf"/>
</dbReference>
<feature type="transmembrane region" description="Helical" evidence="6">
    <location>
        <begin position="234"/>
        <end position="255"/>
    </location>
</feature>
<dbReference type="Proteomes" id="UP000717515">
    <property type="component" value="Unassembled WGS sequence"/>
</dbReference>
<gene>
    <name evidence="8" type="ORF">KVV02_004343</name>
</gene>
<feature type="transmembrane region" description="Helical" evidence="6">
    <location>
        <begin position="267"/>
        <end position="293"/>
    </location>
</feature>
<feature type="transmembrane region" description="Helical" evidence="6">
    <location>
        <begin position="132"/>
        <end position="156"/>
    </location>
</feature>
<evidence type="ECO:0000256" key="2">
    <source>
        <dbReference type="ARBA" id="ARBA00022630"/>
    </source>
</evidence>